<keyword evidence="4" id="KW-1185">Reference proteome</keyword>
<proteinExistence type="predicted"/>
<name>A0A543ID21_9ACTN</name>
<organism evidence="3 4">
    <name type="scientific">Actinomadura hallensis</name>
    <dbReference type="NCBI Taxonomy" id="337895"/>
    <lineage>
        <taxon>Bacteria</taxon>
        <taxon>Bacillati</taxon>
        <taxon>Actinomycetota</taxon>
        <taxon>Actinomycetes</taxon>
        <taxon>Streptosporangiales</taxon>
        <taxon>Thermomonosporaceae</taxon>
        <taxon>Actinomadura</taxon>
    </lineage>
</organism>
<feature type="coiled-coil region" evidence="1">
    <location>
        <begin position="225"/>
        <end position="252"/>
    </location>
</feature>
<gene>
    <name evidence="3" type="ORF">FHX41_2106</name>
</gene>
<dbReference type="RefSeq" id="WP_141967933.1">
    <property type="nucleotide sequence ID" value="NZ_VFPO01000001.1"/>
</dbReference>
<evidence type="ECO:0000256" key="1">
    <source>
        <dbReference type="SAM" id="Coils"/>
    </source>
</evidence>
<reference evidence="3 4" key="1">
    <citation type="submission" date="2019-06" db="EMBL/GenBank/DDBJ databases">
        <title>Sequencing the genomes of 1000 actinobacteria strains.</title>
        <authorList>
            <person name="Klenk H.-P."/>
        </authorList>
    </citation>
    <scope>NUCLEOTIDE SEQUENCE [LARGE SCALE GENOMIC DNA]</scope>
    <source>
        <strain evidence="3 4">DSM 45043</strain>
    </source>
</reference>
<protein>
    <submittedName>
        <fullName evidence="3">Uncharacterized protein</fullName>
    </submittedName>
</protein>
<feature type="region of interest" description="Disordered" evidence="2">
    <location>
        <begin position="274"/>
        <end position="296"/>
    </location>
</feature>
<evidence type="ECO:0000256" key="2">
    <source>
        <dbReference type="SAM" id="MobiDB-lite"/>
    </source>
</evidence>
<keyword evidence="1" id="KW-0175">Coiled coil</keyword>
<dbReference type="EMBL" id="VFPO01000001">
    <property type="protein sequence ID" value="TQM68460.1"/>
    <property type="molecule type" value="Genomic_DNA"/>
</dbReference>
<evidence type="ECO:0000313" key="4">
    <source>
        <dbReference type="Proteomes" id="UP000316706"/>
    </source>
</evidence>
<dbReference type="AlphaFoldDB" id="A0A543ID21"/>
<dbReference type="OrthoDB" id="3474395at2"/>
<accession>A0A543ID21</accession>
<evidence type="ECO:0000313" key="3">
    <source>
        <dbReference type="EMBL" id="TQM68460.1"/>
    </source>
</evidence>
<dbReference type="Proteomes" id="UP000316706">
    <property type="component" value="Unassembled WGS sequence"/>
</dbReference>
<comment type="caution">
    <text evidence="3">The sequence shown here is derived from an EMBL/GenBank/DDBJ whole genome shotgun (WGS) entry which is preliminary data.</text>
</comment>
<sequence length="296" mass="33629">MTYLKTACDHGALEKTSPDRRLSARLRRLLFDGQERERAVHWPDGFSFSTPAEGDGYDFSVNIQFTWCSTGVAGTQELITRAREAHPELRDRLVGAIRNASRAFPPYEAAKAEETISGLVTDEFSRTRFDYVTADGPDGRVRPIQARTTVRPDETVRKAQQAAWDLRLAAENDHALAERLVPLLTRRRQLWQMFLESGQGRWTTPYAAALAETPQRVGETVKAMFDDRRRQAEELSEQINEQTAEYGELNAYELMIRNDTVLRRLMDLMGIDRPAEPETGPFDIGDPAVWNGEGRR</sequence>